<dbReference type="Pfam" id="PF01381">
    <property type="entry name" value="HTH_3"/>
    <property type="match status" value="1"/>
</dbReference>
<evidence type="ECO:0000259" key="1">
    <source>
        <dbReference type="PROSITE" id="PS50943"/>
    </source>
</evidence>
<dbReference type="Proteomes" id="UP000009235">
    <property type="component" value="Chromosome"/>
</dbReference>
<evidence type="ECO:0000313" key="3">
    <source>
        <dbReference type="Proteomes" id="UP000009235"/>
    </source>
</evidence>
<keyword evidence="3" id="KW-1185">Reference proteome</keyword>
<dbReference type="PROSITE" id="PS50943">
    <property type="entry name" value="HTH_CROC1"/>
    <property type="match status" value="1"/>
</dbReference>
<dbReference type="eggNOG" id="COG2522">
    <property type="taxonomic scope" value="Bacteria"/>
</dbReference>
<dbReference type="OrthoDB" id="5184241at2"/>
<dbReference type="EMBL" id="CP002786">
    <property type="protein sequence ID" value="AEF40379.1"/>
    <property type="molecule type" value="Genomic_DNA"/>
</dbReference>
<accession>F6ENA8</accession>
<evidence type="ECO:0000313" key="2">
    <source>
        <dbReference type="EMBL" id="AEF40379.1"/>
    </source>
</evidence>
<feature type="domain" description="HTH cro/C1-type" evidence="1">
    <location>
        <begin position="146"/>
        <end position="167"/>
    </location>
</feature>
<protein>
    <recommendedName>
        <fullName evidence="1">HTH cro/C1-type domain-containing protein</fullName>
    </recommendedName>
</protein>
<dbReference type="InterPro" id="IPR036388">
    <property type="entry name" value="WH-like_DNA-bd_sf"/>
</dbReference>
<dbReference type="HOGENOM" id="CLU_077332_1_1_11"/>
<proteinExistence type="predicted"/>
<reference evidence="2 3" key="1">
    <citation type="journal article" date="2011" name="J. Bacteriol.">
        <title>Complete genome sequence of Amycolicicoccus subflavus DQS3-9A1T, an actinomycete isolated from crude oil-polluted soil.</title>
        <authorList>
            <person name="Cai M."/>
            <person name="Chen W.M."/>
            <person name="Nie Y."/>
            <person name="Chi C.Q."/>
            <person name="Wang Y.N."/>
            <person name="Tang Y.Q."/>
            <person name="Li G.Y."/>
            <person name="Wu X.L."/>
        </authorList>
    </citation>
    <scope>NUCLEOTIDE SEQUENCE [LARGE SCALE GENOMIC DNA]</scope>
    <source>
        <strain evidence="3">DSM 45089 / DQS3-9A1</strain>
    </source>
</reference>
<dbReference type="InterPro" id="IPR001387">
    <property type="entry name" value="Cro/C1-type_HTH"/>
</dbReference>
<sequence>MFVMTVDQRRSRRDIDRVDAVLTELNQKVLVRPFERTAGDELQGVINGAEAVVEAALDLIRDGHWSIGIGIGTVREPLPQATRAGHGPAFEAARDAVTRAKNSLAGLAVAGPVAETAARAETALSLLGILVSRRSQQGHEAVELMAQGMTQAEAAARLGVSKQAVSQRLAAASWHVERPARDLAVHLLEIADTGGQEE</sequence>
<dbReference type="KEGG" id="asd:AS9A_1930"/>
<dbReference type="STRING" id="443218.AS9A_1930"/>
<dbReference type="CDD" id="cd00093">
    <property type="entry name" value="HTH_XRE"/>
    <property type="match status" value="1"/>
</dbReference>
<name>F6ENA8_HOYSD</name>
<organism evidence="2 3">
    <name type="scientific">Hoyosella subflava (strain DSM 45089 / JCM 17490 / NBRC 109087 / DQS3-9A1)</name>
    <name type="common">Amycolicicoccus subflavus</name>
    <dbReference type="NCBI Taxonomy" id="443218"/>
    <lineage>
        <taxon>Bacteria</taxon>
        <taxon>Bacillati</taxon>
        <taxon>Actinomycetota</taxon>
        <taxon>Actinomycetes</taxon>
        <taxon>Mycobacteriales</taxon>
        <taxon>Hoyosellaceae</taxon>
        <taxon>Hoyosella</taxon>
    </lineage>
</organism>
<dbReference type="AlphaFoldDB" id="F6ENA8"/>
<dbReference type="RefSeq" id="WP_013806728.1">
    <property type="nucleotide sequence ID" value="NC_015564.1"/>
</dbReference>
<gene>
    <name evidence="2" type="ordered locus">AS9A_1930</name>
</gene>
<dbReference type="Gene3D" id="1.10.10.10">
    <property type="entry name" value="Winged helix-like DNA-binding domain superfamily/Winged helix DNA-binding domain"/>
    <property type="match status" value="1"/>
</dbReference>